<dbReference type="AlphaFoldDB" id="E3J2M5"/>
<keyword evidence="1" id="KW-0378">Hydrolase</keyword>
<gene>
    <name evidence="1" type="ordered locus">FraEuI1c_2505</name>
</gene>
<dbReference type="InterPro" id="IPR050155">
    <property type="entry name" value="HAD-like_hydrolase_sf"/>
</dbReference>
<dbReference type="KEGG" id="fri:FraEuI1c_2505"/>
<dbReference type="RefSeq" id="WP_013423657.1">
    <property type="nucleotide sequence ID" value="NC_014666.1"/>
</dbReference>
<proteinExistence type="predicted"/>
<dbReference type="Proteomes" id="UP000002484">
    <property type="component" value="Chromosome"/>
</dbReference>
<dbReference type="EMBL" id="CP002299">
    <property type="protein sequence ID" value="ADP80539.1"/>
    <property type="molecule type" value="Genomic_DNA"/>
</dbReference>
<dbReference type="Gene3D" id="1.10.150.240">
    <property type="entry name" value="Putative phosphatase, domain 2"/>
    <property type="match status" value="1"/>
</dbReference>
<dbReference type="HOGENOM" id="CLU_045011_18_0_11"/>
<dbReference type="Gene3D" id="3.40.50.1000">
    <property type="entry name" value="HAD superfamily/HAD-like"/>
    <property type="match status" value="1"/>
</dbReference>
<evidence type="ECO:0000313" key="2">
    <source>
        <dbReference type="Proteomes" id="UP000002484"/>
    </source>
</evidence>
<dbReference type="eggNOG" id="COG0546">
    <property type="taxonomic scope" value="Bacteria"/>
</dbReference>
<organism evidence="1 2">
    <name type="scientific">Pseudofrankia inefficax (strain DSM 45817 / CECT 9037 / DDB 130130 / EuI1c)</name>
    <name type="common">Frankia inefficax</name>
    <dbReference type="NCBI Taxonomy" id="298654"/>
    <lineage>
        <taxon>Bacteria</taxon>
        <taxon>Bacillati</taxon>
        <taxon>Actinomycetota</taxon>
        <taxon>Actinomycetes</taxon>
        <taxon>Frankiales</taxon>
        <taxon>Frankiaceae</taxon>
        <taxon>Pseudofrankia</taxon>
    </lineage>
</organism>
<dbReference type="InterPro" id="IPR023214">
    <property type="entry name" value="HAD_sf"/>
</dbReference>
<dbReference type="GO" id="GO:0008967">
    <property type="term" value="F:phosphoglycolate phosphatase activity"/>
    <property type="evidence" value="ECO:0007669"/>
    <property type="project" value="TreeGrafter"/>
</dbReference>
<name>E3J2M5_PSEI1</name>
<dbReference type="GO" id="GO:0006281">
    <property type="term" value="P:DNA repair"/>
    <property type="evidence" value="ECO:0007669"/>
    <property type="project" value="TreeGrafter"/>
</dbReference>
<dbReference type="Pfam" id="PF12710">
    <property type="entry name" value="HAD"/>
    <property type="match status" value="1"/>
</dbReference>
<dbReference type="InterPro" id="IPR023198">
    <property type="entry name" value="PGP-like_dom2"/>
</dbReference>
<sequence>MAVRLVLWDIDLTLINARGMGRVVYERVFPGVTGQPMREVAMLFGGRTELETIRDTLELHGLPATDELVDGLLAALAEGFEAARAELTARGVVLPGALEALVALADRPGLWQSVLTGNTRAVAAIKLEAFGLDPYLDLSLGAFGDDHADRAALVDIALERARHRLGEVIAPRDVLLVGDTVNDVTAAQVSGARLVAVTTGRYSEADLRAAGAETILASLTELPALLPALIEDDPVPTG</sequence>
<keyword evidence="2" id="KW-1185">Reference proteome</keyword>
<protein>
    <submittedName>
        <fullName evidence="1">Haloacid dehalogenase domain protein hydrolase</fullName>
    </submittedName>
</protein>
<dbReference type="SUPFAM" id="SSF56784">
    <property type="entry name" value="HAD-like"/>
    <property type="match status" value="1"/>
</dbReference>
<accession>E3J2M5</accession>
<dbReference type="STRING" id="298654.FraEuI1c_2505"/>
<dbReference type="InParanoid" id="E3J2M5"/>
<dbReference type="PANTHER" id="PTHR43434:SF1">
    <property type="entry name" value="PHOSPHOGLYCOLATE PHOSPHATASE"/>
    <property type="match status" value="1"/>
</dbReference>
<evidence type="ECO:0000313" key="1">
    <source>
        <dbReference type="EMBL" id="ADP80539.1"/>
    </source>
</evidence>
<dbReference type="InterPro" id="IPR036412">
    <property type="entry name" value="HAD-like_sf"/>
</dbReference>
<reference evidence="1 2" key="1">
    <citation type="submission" date="2010-10" db="EMBL/GenBank/DDBJ databases">
        <title>Complete sequence of Frankia sp. EuI1c.</title>
        <authorList>
            <consortium name="US DOE Joint Genome Institute"/>
            <person name="Lucas S."/>
            <person name="Copeland A."/>
            <person name="Lapidus A."/>
            <person name="Cheng J.-F."/>
            <person name="Bruce D."/>
            <person name="Goodwin L."/>
            <person name="Pitluck S."/>
            <person name="Chertkov O."/>
            <person name="Detter J.C."/>
            <person name="Han C."/>
            <person name="Tapia R."/>
            <person name="Land M."/>
            <person name="Hauser L."/>
            <person name="Jeffries C."/>
            <person name="Kyrpides N."/>
            <person name="Ivanova N."/>
            <person name="Mikhailova N."/>
            <person name="Beauchemin N."/>
            <person name="Sen A."/>
            <person name="Sur S.A."/>
            <person name="Gtari M."/>
            <person name="Wall L."/>
            <person name="Tisa L."/>
            <person name="Woyke T."/>
        </authorList>
    </citation>
    <scope>NUCLEOTIDE SEQUENCE [LARGE SCALE GENOMIC DNA]</scope>
    <source>
        <strain evidence="2">DSM 45817 / CECT 9037 / EuI1c</strain>
    </source>
</reference>
<dbReference type="PANTHER" id="PTHR43434">
    <property type="entry name" value="PHOSPHOGLYCOLATE PHOSPHATASE"/>
    <property type="match status" value="1"/>
</dbReference>